<dbReference type="InterPro" id="IPR014790">
    <property type="entry name" value="MutL_C"/>
</dbReference>
<feature type="compositionally biased region" description="Basic and acidic residues" evidence="3">
    <location>
        <begin position="414"/>
        <end position="431"/>
    </location>
</feature>
<dbReference type="InterPro" id="IPR037198">
    <property type="entry name" value="MutL_C_sf"/>
</dbReference>
<dbReference type="InterPro" id="IPR014721">
    <property type="entry name" value="Ribsml_uS5_D2-typ_fold_subgr"/>
</dbReference>
<comment type="similarity">
    <text evidence="1">Belongs to the DNA mismatch repair MutL/HexB family.</text>
</comment>
<evidence type="ECO:0000256" key="3">
    <source>
        <dbReference type="SAM" id="MobiDB-lite"/>
    </source>
</evidence>
<dbReference type="InterPro" id="IPR013507">
    <property type="entry name" value="DNA_mismatch_S5_2-like"/>
</dbReference>
<sequence>MFMRLSLSDSRPEQTTDSHVPATAKKSWKRSLKESRIAEECRMDTKKQSKLVKPLPGELRSKIRSGIAITSIADCVEELVYNSVDAGAKTITVRVNLDNFNVTVADDGCGLTERDLESVGIRYSTSKCSSMADLTNLQYYGYRGEALASIIEVSSTVDISTRPRETLGVELFKKYDNGRVAGFIEKHNTPIRQSGTTVVVGKLLSKLPVRQKRVDRSIQLEEVKTSLEKIVLINPSLNMELRNDKSGLSILKVVPSTSYAEAFNQLYKSTIGYDINFIEEHFLCKKLFFALSISNVHYKKKYYQFVFLNGRFLRRSRIHKWLRDSLFDKATNGSSPKSDKYPVYILNITCPLGEYDVALEPKKQSGIDGLISKLKSKHNIGIVEKSTAKRVDKNQSNVTSYDVKGALHSRFVARSHEHESEVKGCDSDRGSIGRSGSSTDGKRETRIQRSLTRTGSNSHVVDVRALRKKRTTTNKINAPAYNTSLSIEPSLIKKPRLTAGVFEKFPEWTGEFQKEKAPLPIQRSKSSSNFRSLHESTANLVDVNDREVMEIDREHYVGYDQWKMQRFFRDHPMQNEYLSNKVDDKTFQKEHILSQASSSTANDGFKTPASTDNNLTVSITEVEDTIRSKSEQYLETLFKNKWSDPEANNKRNIVKAILQVYSRTMGHESRDVKSCSSLFKSRKTSKVQPQKAEPQFKKPRPKSTCNNQTHVYSAKHNSNNTLNTSMQSHVSVRADQKINPVTKLSCLNKIGGEAATIRECAPPLLNAFPLQKSHTAEWNDNMMLSDYCESDSDLFPTDWTVEVVSDANNEEWLKTTDANGKMMFVNLNSGQSSYDMVRVICSSRKVSAEEMKRCNPKKFMWLKKYFPRGFHQFCNSKPREVVKEGDPTKLSTSILGKSVQHHIKLTSDIDDSSKWKWRDYALSDDSKYFNKLSAYHSGVQTFTSLTSSELRCWKKLDGVTNSFRFSKDDLNNINVICPFDRKFILATLKQSSNEKVMIVAFDQHAVHERIRLEKFVEESFVNPKGVKKYLKSMGIMPPYKFNMSETEVRLLQTFEDFFNQNGLKFQPISSTCIKIKGVPKCFGERAATEPLASREQLFRGLIFNLIQEQIHHIRETKKGSFTTMPKAVFEVLCSQACHGAIKFGDELDMDTCKQLISDLKQCKTPFQCAHGRPSVVPLTYVDNFSKTHPLSHSSAPDVSCSKCPNHNECSSYFCKGTSDTTSGYFSFFDATSISSKEPNERHTSPFGPFGFGFDKVTEGEPSDFDNLFMPISNSAKNERDDEESPYFF</sequence>
<protein>
    <submittedName>
        <fullName evidence="5">DNA mismatch repair protein Mlh3</fullName>
    </submittedName>
</protein>
<dbReference type="PANTHER" id="PTHR10073">
    <property type="entry name" value="DNA MISMATCH REPAIR PROTEIN MLH, PMS, MUTL"/>
    <property type="match status" value="1"/>
</dbReference>
<feature type="region of interest" description="Disordered" evidence="3">
    <location>
        <begin position="1"/>
        <end position="27"/>
    </location>
</feature>
<dbReference type="InterPro" id="IPR038973">
    <property type="entry name" value="MutL/Mlh/Pms-like"/>
</dbReference>
<accession>A0A1D2NFH0</accession>
<dbReference type="GO" id="GO:0140664">
    <property type="term" value="F:ATP-dependent DNA damage sensor activity"/>
    <property type="evidence" value="ECO:0007669"/>
    <property type="project" value="InterPro"/>
</dbReference>
<evidence type="ECO:0000256" key="2">
    <source>
        <dbReference type="ARBA" id="ARBA00022763"/>
    </source>
</evidence>
<dbReference type="Pfam" id="PF01119">
    <property type="entry name" value="DNA_mis_repair"/>
    <property type="match status" value="1"/>
</dbReference>
<dbReference type="InterPro" id="IPR042121">
    <property type="entry name" value="MutL_C_regsub"/>
</dbReference>
<dbReference type="SUPFAM" id="SSF118116">
    <property type="entry name" value="DNA mismatch repair protein MutL"/>
    <property type="match status" value="1"/>
</dbReference>
<evidence type="ECO:0000313" key="5">
    <source>
        <dbReference type="EMBL" id="ODN04018.1"/>
    </source>
</evidence>
<dbReference type="GO" id="GO:0016887">
    <property type="term" value="F:ATP hydrolysis activity"/>
    <property type="evidence" value="ECO:0007669"/>
    <property type="project" value="InterPro"/>
</dbReference>
<dbReference type="EMBL" id="LJIJ01000057">
    <property type="protein sequence ID" value="ODN04018.1"/>
    <property type="molecule type" value="Genomic_DNA"/>
</dbReference>
<dbReference type="SMART" id="SM00853">
    <property type="entry name" value="MutL_C"/>
    <property type="match status" value="1"/>
</dbReference>
<dbReference type="Proteomes" id="UP000094527">
    <property type="component" value="Unassembled WGS sequence"/>
</dbReference>
<gene>
    <name evidence="5" type="ORF">Ocin01_02671</name>
</gene>
<evidence type="ECO:0000259" key="4">
    <source>
        <dbReference type="SMART" id="SM00853"/>
    </source>
</evidence>
<feature type="domain" description="MutL C-terminal dimerisation" evidence="4">
    <location>
        <begin position="975"/>
        <end position="1147"/>
    </location>
</feature>
<dbReference type="PANTHER" id="PTHR10073:SF47">
    <property type="entry name" value="DNA MISMATCH REPAIR PROTEIN MLH3"/>
    <property type="match status" value="1"/>
</dbReference>
<dbReference type="Gene3D" id="3.30.565.10">
    <property type="entry name" value="Histidine kinase-like ATPase, C-terminal domain"/>
    <property type="match status" value="1"/>
</dbReference>
<evidence type="ECO:0000313" key="6">
    <source>
        <dbReference type="Proteomes" id="UP000094527"/>
    </source>
</evidence>
<reference evidence="5 6" key="1">
    <citation type="journal article" date="2016" name="Genome Biol. Evol.">
        <title>Gene Family Evolution Reflects Adaptation to Soil Environmental Stressors in the Genome of the Collembolan Orchesella cincta.</title>
        <authorList>
            <person name="Faddeeva-Vakhrusheva A."/>
            <person name="Derks M.F."/>
            <person name="Anvar S.Y."/>
            <person name="Agamennone V."/>
            <person name="Suring W."/>
            <person name="Smit S."/>
            <person name="van Straalen N.M."/>
            <person name="Roelofs D."/>
        </authorList>
    </citation>
    <scope>NUCLEOTIDE SEQUENCE [LARGE SCALE GENOMIC DNA]</scope>
    <source>
        <tissue evidence="5">Mixed pool</tissue>
    </source>
</reference>
<keyword evidence="6" id="KW-1185">Reference proteome</keyword>
<organism evidence="5 6">
    <name type="scientific">Orchesella cincta</name>
    <name type="common">Springtail</name>
    <name type="synonym">Podura cincta</name>
    <dbReference type="NCBI Taxonomy" id="48709"/>
    <lineage>
        <taxon>Eukaryota</taxon>
        <taxon>Metazoa</taxon>
        <taxon>Ecdysozoa</taxon>
        <taxon>Arthropoda</taxon>
        <taxon>Hexapoda</taxon>
        <taxon>Collembola</taxon>
        <taxon>Entomobryomorpha</taxon>
        <taxon>Entomobryoidea</taxon>
        <taxon>Orchesellidae</taxon>
        <taxon>Orchesellinae</taxon>
        <taxon>Orchesella</taxon>
    </lineage>
</organism>
<dbReference type="GO" id="GO:0032300">
    <property type="term" value="C:mismatch repair complex"/>
    <property type="evidence" value="ECO:0007669"/>
    <property type="project" value="InterPro"/>
</dbReference>
<dbReference type="OrthoDB" id="429932at2759"/>
<feature type="region of interest" description="Disordered" evidence="3">
    <location>
        <begin position="683"/>
        <end position="705"/>
    </location>
</feature>
<dbReference type="GO" id="GO:0006298">
    <property type="term" value="P:mismatch repair"/>
    <property type="evidence" value="ECO:0007669"/>
    <property type="project" value="InterPro"/>
</dbReference>
<dbReference type="SUPFAM" id="SSF55874">
    <property type="entry name" value="ATPase domain of HSP90 chaperone/DNA topoisomerase II/histidine kinase"/>
    <property type="match status" value="1"/>
</dbReference>
<keyword evidence="2" id="KW-0227">DNA damage</keyword>
<comment type="caution">
    <text evidence="5">The sequence shown here is derived from an EMBL/GenBank/DDBJ whole genome shotgun (WGS) entry which is preliminary data.</text>
</comment>
<dbReference type="InterPro" id="IPR042120">
    <property type="entry name" value="MutL_C_dimsub"/>
</dbReference>
<dbReference type="InterPro" id="IPR036890">
    <property type="entry name" value="HATPase_C_sf"/>
</dbReference>
<evidence type="ECO:0000256" key="1">
    <source>
        <dbReference type="ARBA" id="ARBA00006082"/>
    </source>
</evidence>
<dbReference type="OMA" id="HIGREGH"/>
<feature type="region of interest" description="Disordered" evidence="3">
    <location>
        <begin position="414"/>
        <end position="446"/>
    </location>
</feature>
<dbReference type="SUPFAM" id="SSF54211">
    <property type="entry name" value="Ribosomal protein S5 domain 2-like"/>
    <property type="match status" value="1"/>
</dbReference>
<dbReference type="STRING" id="48709.A0A1D2NFH0"/>
<dbReference type="Gene3D" id="3.30.1370.100">
    <property type="entry name" value="MutL, C-terminal domain, regulatory subdomain"/>
    <property type="match status" value="1"/>
</dbReference>
<proteinExistence type="inferred from homology"/>
<dbReference type="Gene3D" id="3.30.230.10">
    <property type="match status" value="1"/>
</dbReference>
<dbReference type="GO" id="GO:0030983">
    <property type="term" value="F:mismatched DNA binding"/>
    <property type="evidence" value="ECO:0007669"/>
    <property type="project" value="InterPro"/>
</dbReference>
<dbReference type="GO" id="GO:0005524">
    <property type="term" value="F:ATP binding"/>
    <property type="evidence" value="ECO:0007669"/>
    <property type="project" value="InterPro"/>
</dbReference>
<name>A0A1D2NFH0_ORCCI</name>
<dbReference type="Pfam" id="PF08676">
    <property type="entry name" value="MutL_C"/>
    <property type="match status" value="1"/>
</dbReference>
<dbReference type="Pfam" id="PF13589">
    <property type="entry name" value="HATPase_c_3"/>
    <property type="match status" value="1"/>
</dbReference>
<dbReference type="InterPro" id="IPR020568">
    <property type="entry name" value="Ribosomal_Su5_D2-typ_SF"/>
</dbReference>
<dbReference type="Gene3D" id="3.30.1540.20">
    <property type="entry name" value="MutL, C-terminal domain, dimerisation subdomain"/>
    <property type="match status" value="1"/>
</dbReference>